<dbReference type="Proteomes" id="UP000198424">
    <property type="component" value="Unassembled WGS sequence"/>
</dbReference>
<dbReference type="RefSeq" id="WP_035628071.1">
    <property type="nucleotide sequence ID" value="NZ_JBEWQG010000006.1"/>
</dbReference>
<dbReference type="InterPro" id="IPR036779">
    <property type="entry name" value="LysM_dom_sf"/>
</dbReference>
<feature type="domain" description="LysM" evidence="1">
    <location>
        <begin position="16"/>
        <end position="62"/>
    </location>
</feature>
<evidence type="ECO:0000313" key="4">
    <source>
        <dbReference type="Proteomes" id="UP000028712"/>
    </source>
</evidence>
<keyword evidence="5" id="KW-1185">Reference proteome</keyword>
<dbReference type="eggNOG" id="COG1388">
    <property type="taxonomic scope" value="Bacteria"/>
</dbReference>
<dbReference type="EMBL" id="JPRM01000051">
    <property type="protein sequence ID" value="KFF08907.1"/>
    <property type="molecule type" value="Genomic_DNA"/>
</dbReference>
<dbReference type="PROSITE" id="PS51782">
    <property type="entry name" value="LYSM"/>
    <property type="match status" value="1"/>
</dbReference>
<evidence type="ECO:0000259" key="1">
    <source>
        <dbReference type="PROSITE" id="PS51782"/>
    </source>
</evidence>
<evidence type="ECO:0000313" key="3">
    <source>
        <dbReference type="EMBL" id="OXA95429.1"/>
    </source>
</evidence>
<sequence>MYYIEGSEMSLYDKHRTYRIREGDTLESVAQKLGIDARELRRYHNIYCPIPDLIEADFKSHLELLILAPEKSDSTEKKGIENTTVKVVLKNDYTLPFLLRGLDKKYKVHYISEVGDQVDTITTEVNVKWLAVDKNKFQLFEINKASNIYINAEKPDSVMDELGAKTAEILYPLKIVVDGSGKWVDIYNYDEIISRWEDTKREILDYYEGEVTHAYIEHTEYALESSGTLLESLSSDYFLRAFFSGIYVGYTANYSFENKVYFPLEKNEESLFKVEQKVNPYLDESGLIKVEQNGAYVDTGFDVSFGFEAWEGNYSATYFLDSDTYSIEKINLECSVDYHEPIKLTITIDSLTEETETES</sequence>
<accession>A0A085ZWU3</accession>
<dbReference type="InterPro" id="IPR018392">
    <property type="entry name" value="LysM"/>
</dbReference>
<reference evidence="3 5" key="2">
    <citation type="submission" date="2016-11" db="EMBL/GenBank/DDBJ databases">
        <title>Whole genomes of Flavobacteriaceae.</title>
        <authorList>
            <person name="Stine C."/>
            <person name="Li C."/>
            <person name="Tadesse D."/>
        </authorList>
    </citation>
    <scope>NUCLEOTIDE SEQUENCE [LARGE SCALE GENOMIC DNA]</scope>
    <source>
        <strain evidence="3 5">ATCC 29551</strain>
    </source>
</reference>
<gene>
    <name evidence="3" type="ORF">B0A62_08960</name>
    <name evidence="2" type="ORF">IW20_23520</name>
</gene>
<evidence type="ECO:0000313" key="5">
    <source>
        <dbReference type="Proteomes" id="UP000198424"/>
    </source>
</evidence>
<dbReference type="Pfam" id="PF01476">
    <property type="entry name" value="LysM"/>
    <property type="match status" value="1"/>
</dbReference>
<name>A0A085ZWU3_FLAHY</name>
<dbReference type="EMBL" id="MUGY01000007">
    <property type="protein sequence ID" value="OXA95429.1"/>
    <property type="molecule type" value="Genomic_DNA"/>
</dbReference>
<comment type="caution">
    <text evidence="2">The sequence shown here is derived from an EMBL/GenBank/DDBJ whole genome shotgun (WGS) entry which is preliminary data.</text>
</comment>
<dbReference type="Proteomes" id="UP000028712">
    <property type="component" value="Unassembled WGS sequence"/>
</dbReference>
<dbReference type="STRING" id="991.IW20_23520"/>
<dbReference type="SUPFAM" id="SSF54106">
    <property type="entry name" value="LysM domain"/>
    <property type="match status" value="1"/>
</dbReference>
<proteinExistence type="predicted"/>
<reference evidence="2 4" key="1">
    <citation type="submission" date="2014-07" db="EMBL/GenBank/DDBJ databases">
        <title>Genome of Flavobacterium hydatis DSM 2063.</title>
        <authorList>
            <person name="Pipes S.E."/>
            <person name="Stropko S.J."/>
            <person name="Newman J.D."/>
        </authorList>
    </citation>
    <scope>NUCLEOTIDE SEQUENCE [LARGE SCALE GENOMIC DNA]</scope>
    <source>
        <strain evidence="2 4">DSM 2063</strain>
    </source>
</reference>
<protein>
    <submittedName>
        <fullName evidence="2">Peptidoglycan-binding protein LysM</fullName>
    </submittedName>
</protein>
<organism evidence="2 4">
    <name type="scientific">Flavobacterium hydatis</name>
    <name type="common">Cytophaga aquatilis</name>
    <dbReference type="NCBI Taxonomy" id="991"/>
    <lineage>
        <taxon>Bacteria</taxon>
        <taxon>Pseudomonadati</taxon>
        <taxon>Bacteroidota</taxon>
        <taxon>Flavobacteriia</taxon>
        <taxon>Flavobacteriales</taxon>
        <taxon>Flavobacteriaceae</taxon>
        <taxon>Flavobacterium</taxon>
    </lineage>
</organism>
<dbReference type="OrthoDB" id="1246696at2"/>
<dbReference type="AlphaFoldDB" id="A0A085ZWU3"/>
<dbReference type="Gene3D" id="3.10.350.10">
    <property type="entry name" value="LysM domain"/>
    <property type="match status" value="1"/>
</dbReference>
<evidence type="ECO:0000313" key="2">
    <source>
        <dbReference type="EMBL" id="KFF08907.1"/>
    </source>
</evidence>